<dbReference type="EMBL" id="JRHC01000005">
    <property type="protein sequence ID" value="KJF42583.1"/>
    <property type="molecule type" value="Genomic_DNA"/>
</dbReference>
<dbReference type="AlphaFoldDB" id="A0A0D8J9W1"/>
<sequence length="68" mass="7879">MNKKIKELNSDIEALRIREILESNNIPHIIRSFHDSSYDGIFQNQLGWGVLEADEKDVAEILELLKDL</sequence>
<evidence type="ECO:0000313" key="1">
    <source>
        <dbReference type="EMBL" id="KJF42583.1"/>
    </source>
</evidence>
<keyword evidence="2" id="KW-1185">Reference proteome</keyword>
<dbReference type="Proteomes" id="UP000032544">
    <property type="component" value="Unassembled WGS sequence"/>
</dbReference>
<evidence type="ECO:0008006" key="3">
    <source>
        <dbReference type="Google" id="ProtNLM"/>
    </source>
</evidence>
<proteinExistence type="predicted"/>
<protein>
    <recommendedName>
        <fullName evidence="3">DUF2007 domain-containing protein</fullName>
    </recommendedName>
</protein>
<dbReference type="RefSeq" id="WP_045032791.1">
    <property type="nucleotide sequence ID" value="NZ_JRHC01000005.1"/>
</dbReference>
<evidence type="ECO:0000313" key="2">
    <source>
        <dbReference type="Proteomes" id="UP000032544"/>
    </source>
</evidence>
<accession>A0A0D8J9W1</accession>
<organism evidence="1 2">
    <name type="scientific">Draconibacterium sediminis</name>
    <dbReference type="NCBI Taxonomy" id="1544798"/>
    <lineage>
        <taxon>Bacteria</taxon>
        <taxon>Pseudomonadati</taxon>
        <taxon>Bacteroidota</taxon>
        <taxon>Bacteroidia</taxon>
        <taxon>Marinilabiliales</taxon>
        <taxon>Prolixibacteraceae</taxon>
        <taxon>Draconibacterium</taxon>
    </lineage>
</organism>
<reference evidence="1 2" key="1">
    <citation type="submission" date="2014-09" db="EMBL/GenBank/DDBJ databases">
        <title>Draft Genome Sequence of Draconibacterium sp. JN14CK-3.</title>
        <authorList>
            <person name="Dong C."/>
            <person name="Lai Q."/>
            <person name="Shao Z."/>
        </authorList>
    </citation>
    <scope>NUCLEOTIDE SEQUENCE [LARGE SCALE GENOMIC DNA]</scope>
    <source>
        <strain evidence="1 2">JN14CK-3</strain>
    </source>
</reference>
<gene>
    <name evidence="1" type="ORF">LH29_18730</name>
</gene>
<dbReference type="STRING" id="1544798.LH29_18730"/>
<dbReference type="OrthoDB" id="1372890at2"/>
<name>A0A0D8J9W1_9BACT</name>
<comment type="caution">
    <text evidence="1">The sequence shown here is derived from an EMBL/GenBank/DDBJ whole genome shotgun (WGS) entry which is preliminary data.</text>
</comment>